<gene>
    <name evidence="4" type="ORF">SAMN05421813_11098</name>
</gene>
<dbReference type="PANTHER" id="PTHR30273">
    <property type="entry name" value="PERIPLASMIC SIGNAL SENSOR AND SIGMA FACTOR ACTIVATOR FECR-RELATED"/>
    <property type="match status" value="1"/>
</dbReference>
<reference evidence="5" key="1">
    <citation type="submission" date="2016-10" db="EMBL/GenBank/DDBJ databases">
        <authorList>
            <person name="Varghese N."/>
            <person name="Submissions S."/>
        </authorList>
    </citation>
    <scope>NUCLEOTIDE SEQUENCE [LARGE SCALE GENOMIC DNA]</scope>
    <source>
        <strain evidence="5">DSM 24536</strain>
    </source>
</reference>
<dbReference type="AlphaFoldDB" id="A0A1G9SKF0"/>
<dbReference type="InterPro" id="IPR032508">
    <property type="entry name" value="FecR_C"/>
</dbReference>
<dbReference type="Gene3D" id="2.60.120.1440">
    <property type="match status" value="1"/>
</dbReference>
<dbReference type="PIRSF" id="PIRSF018266">
    <property type="entry name" value="FecR"/>
    <property type="match status" value="1"/>
</dbReference>
<organism evidence="4 5">
    <name type="scientific">Daejeonella rubra</name>
    <dbReference type="NCBI Taxonomy" id="990371"/>
    <lineage>
        <taxon>Bacteria</taxon>
        <taxon>Pseudomonadati</taxon>
        <taxon>Bacteroidota</taxon>
        <taxon>Sphingobacteriia</taxon>
        <taxon>Sphingobacteriales</taxon>
        <taxon>Sphingobacteriaceae</taxon>
        <taxon>Daejeonella</taxon>
    </lineage>
</organism>
<feature type="domain" description="Protein FecR C-terminal" evidence="3">
    <location>
        <begin position="284"/>
        <end position="352"/>
    </location>
</feature>
<evidence type="ECO:0000259" key="3">
    <source>
        <dbReference type="Pfam" id="PF16344"/>
    </source>
</evidence>
<dbReference type="Proteomes" id="UP000199226">
    <property type="component" value="Unassembled WGS sequence"/>
</dbReference>
<proteinExistence type="predicted"/>
<feature type="domain" description="FecR protein" evidence="2">
    <location>
        <begin position="123"/>
        <end position="216"/>
    </location>
</feature>
<evidence type="ECO:0000313" key="5">
    <source>
        <dbReference type="Proteomes" id="UP000199226"/>
    </source>
</evidence>
<protein>
    <submittedName>
        <fullName evidence="4">FecR protein</fullName>
    </submittedName>
</protein>
<dbReference type="Pfam" id="PF04773">
    <property type="entry name" value="FecR"/>
    <property type="match status" value="1"/>
</dbReference>
<dbReference type="Pfam" id="PF16344">
    <property type="entry name" value="FecR_C"/>
    <property type="match status" value="1"/>
</dbReference>
<dbReference type="GO" id="GO:0016989">
    <property type="term" value="F:sigma factor antagonist activity"/>
    <property type="evidence" value="ECO:0007669"/>
    <property type="project" value="TreeGrafter"/>
</dbReference>
<evidence type="ECO:0000313" key="4">
    <source>
        <dbReference type="EMBL" id="SDM35899.1"/>
    </source>
</evidence>
<evidence type="ECO:0000259" key="2">
    <source>
        <dbReference type="Pfam" id="PF04773"/>
    </source>
</evidence>
<feature type="transmembrane region" description="Helical" evidence="1">
    <location>
        <begin position="88"/>
        <end position="105"/>
    </location>
</feature>
<dbReference type="PANTHER" id="PTHR30273:SF2">
    <property type="entry name" value="PROTEIN FECR"/>
    <property type="match status" value="1"/>
</dbReference>
<accession>A0A1G9SKF0</accession>
<dbReference type="EMBL" id="FNHH01000010">
    <property type="protein sequence ID" value="SDM35899.1"/>
    <property type="molecule type" value="Genomic_DNA"/>
</dbReference>
<sequence length="363" mass="41653">MKEIDKVLITKYVTRQANDEEVALAKYLISTSEIHEEFYIQVYESWQQSLHYKIGYIDSEKAYTEFIRKSNVRDSGTGILKRMNWRKLSIAAAFVILSAVSLYFINETQFKSKQITEISLTEIKVPKGLVRKLVLPDGTKVSVNAGSTLKYNIDFGKKSRTVHLNGEAYFDIAKGDVPFIVHTDNYTIRDIGTIFNVKAYSDDLSFETMVVEGEVQIEGKLTIDSNKPQKISVKKQQVFKLNYASGEAVQNLSDNEFSDIVEVKVQKLTPSQVEEYAGWAEDLLVFEGKSFQEIIKIMERRYDVDIVLKDNNLRNYEYTGSFKNIDSVEKALKIMKETTDLEYDKIGRVITIRRSDNLNNKSL</sequence>
<name>A0A1G9SKF0_9SPHI</name>
<dbReference type="OrthoDB" id="643766at2"/>
<dbReference type="InterPro" id="IPR006860">
    <property type="entry name" value="FecR"/>
</dbReference>
<dbReference type="InterPro" id="IPR012373">
    <property type="entry name" value="Ferrdict_sens_TM"/>
</dbReference>
<keyword evidence="1" id="KW-0812">Transmembrane</keyword>
<dbReference type="RefSeq" id="WP_090704127.1">
    <property type="nucleotide sequence ID" value="NZ_FNHH01000010.1"/>
</dbReference>
<keyword evidence="1" id="KW-0472">Membrane</keyword>
<keyword evidence="5" id="KW-1185">Reference proteome</keyword>
<evidence type="ECO:0000256" key="1">
    <source>
        <dbReference type="SAM" id="Phobius"/>
    </source>
</evidence>
<keyword evidence="1" id="KW-1133">Transmembrane helix</keyword>
<dbReference type="STRING" id="990371.SAMN05421813_11098"/>
<dbReference type="Gene3D" id="3.55.50.30">
    <property type="match status" value="1"/>
</dbReference>